<dbReference type="PROSITE" id="PS50086">
    <property type="entry name" value="TBC_RABGAP"/>
    <property type="match status" value="1"/>
</dbReference>
<sequence length="393" mass="46184">MQLCLADPSADPPCPSNRSCDSVETRTTDLTMPSISPEQPPIEPINNYPQRELAIKRHYDQGTRPDLVAEMEKWYSMTDSQRQKEVERATKWAAMAKHRVLHKEDVHYFPVTKKFIQRVYKGIPDCWRRDAWYFLCTDQLQTAAHDDKLRITYAELLLKHESDHDHQIDLDIPRTTGDHIMFKQRYGTGQKSLFNVLRAFSLYDTEVGYCQGMTNIAATILMYFEEEKAFIVLVHMFLRDNLHDLYIPGFPILMESFFIQEKLLQQYLPKLFNHLNEIGLTSDIYSTRWYITLFTGGVVRYHTLLRIWDIYFLNGFDILYVVALVLLKTFQERLLKGDLELCMELLGSVMTVDDDDQFIATVRRLHDKIQYRGLLETIRNQYKSNSINNNNNI</sequence>
<feature type="region of interest" description="Disordered" evidence="1">
    <location>
        <begin position="1"/>
        <end position="25"/>
    </location>
</feature>
<evidence type="ECO:0000259" key="2">
    <source>
        <dbReference type="PROSITE" id="PS50086"/>
    </source>
</evidence>
<dbReference type="PANTHER" id="PTHR47219">
    <property type="entry name" value="RAB GTPASE-ACTIVATING PROTEIN 1-LIKE"/>
    <property type="match status" value="1"/>
</dbReference>
<dbReference type="Proteomes" id="UP001448207">
    <property type="component" value="Unassembled WGS sequence"/>
</dbReference>
<feature type="domain" description="Rab-GAP TBC" evidence="2">
    <location>
        <begin position="122"/>
        <end position="315"/>
    </location>
</feature>
<dbReference type="Gene3D" id="1.10.8.270">
    <property type="entry name" value="putative rabgap domain of human tbc1 domain family member 14 like domains"/>
    <property type="match status" value="1"/>
</dbReference>
<organism evidence="3 4">
    <name type="scientific">Phycomyces blakesleeanus</name>
    <dbReference type="NCBI Taxonomy" id="4837"/>
    <lineage>
        <taxon>Eukaryota</taxon>
        <taxon>Fungi</taxon>
        <taxon>Fungi incertae sedis</taxon>
        <taxon>Mucoromycota</taxon>
        <taxon>Mucoromycotina</taxon>
        <taxon>Mucoromycetes</taxon>
        <taxon>Mucorales</taxon>
        <taxon>Phycomycetaceae</taxon>
        <taxon>Phycomyces</taxon>
    </lineage>
</organism>
<reference evidence="3 4" key="1">
    <citation type="submission" date="2024-04" db="EMBL/GenBank/DDBJ databases">
        <title>Symmetric and asymmetric DNA N6-adenine methylation regulates different biological responses in Mucorales.</title>
        <authorList>
            <consortium name="Lawrence Berkeley National Laboratory"/>
            <person name="Lax C."/>
            <person name="Mondo S.J."/>
            <person name="Osorio-Concepcion M."/>
            <person name="Muszewska A."/>
            <person name="Corrochano-Luque M."/>
            <person name="Gutierrez G."/>
            <person name="Riley R."/>
            <person name="Lipzen A."/>
            <person name="Guo J."/>
            <person name="Hundley H."/>
            <person name="Amirebrahimi M."/>
            <person name="Ng V."/>
            <person name="Lorenzo-Gutierrez D."/>
            <person name="Binder U."/>
            <person name="Yang J."/>
            <person name="Song Y."/>
            <person name="Canovas D."/>
            <person name="Navarro E."/>
            <person name="Freitag M."/>
            <person name="Gabaldon T."/>
            <person name="Grigoriev I.V."/>
            <person name="Corrochano L.M."/>
            <person name="Nicolas F.E."/>
            <person name="Garre V."/>
        </authorList>
    </citation>
    <scope>NUCLEOTIDE SEQUENCE [LARGE SCALE GENOMIC DNA]</scope>
    <source>
        <strain evidence="3 4">L51</strain>
    </source>
</reference>
<protein>
    <submittedName>
        <fullName evidence="3">Rab-GTPase-TBC domain-containing protein</fullName>
    </submittedName>
</protein>
<dbReference type="SUPFAM" id="SSF47923">
    <property type="entry name" value="Ypt/Rab-GAP domain of gyp1p"/>
    <property type="match status" value="2"/>
</dbReference>
<dbReference type="Pfam" id="PF00566">
    <property type="entry name" value="RabGAP-TBC"/>
    <property type="match status" value="1"/>
</dbReference>
<dbReference type="PANTHER" id="PTHR47219:SF9">
    <property type="entry name" value="GTPASE ACTIVATING PROTEIN AND CENTROSOME-ASSOCIATED, ISOFORM B"/>
    <property type="match status" value="1"/>
</dbReference>
<dbReference type="InterPro" id="IPR035969">
    <property type="entry name" value="Rab-GAP_TBC_sf"/>
</dbReference>
<dbReference type="Gene3D" id="1.10.472.80">
    <property type="entry name" value="Ypt/Rab-GAP domain of gyp1p, domain 3"/>
    <property type="match status" value="1"/>
</dbReference>
<evidence type="ECO:0000313" key="4">
    <source>
        <dbReference type="Proteomes" id="UP001448207"/>
    </source>
</evidence>
<dbReference type="EMBL" id="JBCLYO010000038">
    <property type="protein sequence ID" value="KAL0075061.1"/>
    <property type="molecule type" value="Genomic_DNA"/>
</dbReference>
<comment type="caution">
    <text evidence="3">The sequence shown here is derived from an EMBL/GenBank/DDBJ whole genome shotgun (WGS) entry which is preliminary data.</text>
</comment>
<keyword evidence="4" id="KW-1185">Reference proteome</keyword>
<evidence type="ECO:0000256" key="1">
    <source>
        <dbReference type="SAM" id="MobiDB-lite"/>
    </source>
</evidence>
<name>A0ABR3AKU4_PHYBL</name>
<gene>
    <name evidence="3" type="ORF">J3Q64DRAFT_1841755</name>
</gene>
<dbReference type="InterPro" id="IPR000195">
    <property type="entry name" value="Rab-GAP-TBC_dom"/>
</dbReference>
<evidence type="ECO:0000313" key="3">
    <source>
        <dbReference type="EMBL" id="KAL0075061.1"/>
    </source>
</evidence>
<dbReference type="SMART" id="SM00164">
    <property type="entry name" value="TBC"/>
    <property type="match status" value="1"/>
</dbReference>
<proteinExistence type="predicted"/>
<accession>A0ABR3AKU4</accession>
<dbReference type="InterPro" id="IPR050302">
    <property type="entry name" value="Rab_GAP_TBC_domain"/>
</dbReference>